<accession>A0A0Q3KV69</accession>
<dbReference type="PANTHER" id="PTHR11697">
    <property type="entry name" value="GENERAL TRANSCRIPTION FACTOR 2-RELATED ZINC FINGER PROTEIN"/>
    <property type="match status" value="1"/>
</dbReference>
<dbReference type="InterPro" id="IPR012337">
    <property type="entry name" value="RNaseH-like_sf"/>
</dbReference>
<dbReference type="Gramene" id="KQJ84093">
    <property type="protein sequence ID" value="KQJ84093"/>
    <property type="gene ID" value="BRADI_5g18643v3"/>
</dbReference>
<gene>
    <name evidence="2" type="ORF">BRADI_5g18643v3</name>
</gene>
<dbReference type="Pfam" id="PF14291">
    <property type="entry name" value="DUF4371"/>
    <property type="match status" value="1"/>
</dbReference>
<evidence type="ECO:0000313" key="4">
    <source>
        <dbReference type="Proteomes" id="UP000008810"/>
    </source>
</evidence>
<dbReference type="EnsemblPlants" id="KQJ84093">
    <property type="protein sequence ID" value="KQJ84093"/>
    <property type="gene ID" value="BRADI_5g18643v3"/>
</dbReference>
<dbReference type="AlphaFoldDB" id="A0A0Q3KV69"/>
<proteinExistence type="predicted"/>
<dbReference type="SMART" id="SM00597">
    <property type="entry name" value="ZnF_TTF"/>
    <property type="match status" value="1"/>
</dbReference>
<dbReference type="Proteomes" id="UP000008810">
    <property type="component" value="Chromosome 5"/>
</dbReference>
<reference evidence="3" key="3">
    <citation type="submission" date="2018-08" db="UniProtKB">
        <authorList>
            <consortium name="EnsemblPlants"/>
        </authorList>
    </citation>
    <scope>IDENTIFICATION</scope>
    <source>
        <strain evidence="3">cv. Bd21</strain>
    </source>
</reference>
<reference evidence="2" key="2">
    <citation type="submission" date="2017-06" db="EMBL/GenBank/DDBJ databases">
        <title>WGS assembly of Brachypodium distachyon.</title>
        <authorList>
            <consortium name="The International Brachypodium Initiative"/>
            <person name="Lucas S."/>
            <person name="Harmon-Smith M."/>
            <person name="Lail K."/>
            <person name="Tice H."/>
            <person name="Grimwood J."/>
            <person name="Bruce D."/>
            <person name="Barry K."/>
            <person name="Shu S."/>
            <person name="Lindquist E."/>
            <person name="Wang M."/>
            <person name="Pitluck S."/>
            <person name="Vogel J.P."/>
            <person name="Garvin D.F."/>
            <person name="Mockler T.C."/>
            <person name="Schmutz J."/>
            <person name="Rokhsar D."/>
            <person name="Bevan M.W."/>
        </authorList>
    </citation>
    <scope>NUCLEOTIDE SEQUENCE</scope>
    <source>
        <strain evidence="2">Bd21</strain>
    </source>
</reference>
<dbReference type="InParanoid" id="A0A0Q3KV69"/>
<organism evidence="2">
    <name type="scientific">Brachypodium distachyon</name>
    <name type="common">Purple false brome</name>
    <name type="synonym">Trachynia distachya</name>
    <dbReference type="NCBI Taxonomy" id="15368"/>
    <lineage>
        <taxon>Eukaryota</taxon>
        <taxon>Viridiplantae</taxon>
        <taxon>Streptophyta</taxon>
        <taxon>Embryophyta</taxon>
        <taxon>Tracheophyta</taxon>
        <taxon>Spermatophyta</taxon>
        <taxon>Magnoliopsida</taxon>
        <taxon>Liliopsida</taxon>
        <taxon>Poales</taxon>
        <taxon>Poaceae</taxon>
        <taxon>BOP clade</taxon>
        <taxon>Pooideae</taxon>
        <taxon>Stipodae</taxon>
        <taxon>Brachypodieae</taxon>
        <taxon>Brachypodium</taxon>
    </lineage>
</organism>
<dbReference type="GO" id="GO:0046983">
    <property type="term" value="F:protein dimerization activity"/>
    <property type="evidence" value="ECO:0007669"/>
    <property type="project" value="InterPro"/>
</dbReference>
<reference evidence="2 3" key="1">
    <citation type="journal article" date="2010" name="Nature">
        <title>Genome sequencing and analysis of the model grass Brachypodium distachyon.</title>
        <authorList>
            <consortium name="International Brachypodium Initiative"/>
        </authorList>
    </citation>
    <scope>NUCLEOTIDE SEQUENCE [LARGE SCALE GENOMIC DNA]</scope>
    <source>
        <strain evidence="2 3">Bd21</strain>
    </source>
</reference>
<dbReference type="InterPro" id="IPR008906">
    <property type="entry name" value="HATC_C_dom"/>
</dbReference>
<dbReference type="STRING" id="15368.A0A0Q3KV69"/>
<evidence type="ECO:0000259" key="1">
    <source>
        <dbReference type="SMART" id="SM00597"/>
    </source>
</evidence>
<feature type="domain" description="TTF-type" evidence="1">
    <location>
        <begin position="52"/>
        <end position="147"/>
    </location>
</feature>
<dbReference type="Pfam" id="PF05699">
    <property type="entry name" value="Dimer_Tnp_hAT"/>
    <property type="match status" value="1"/>
</dbReference>
<protein>
    <recommendedName>
        <fullName evidence="1">TTF-type domain-containing protein</fullName>
    </recommendedName>
</protein>
<dbReference type="PANTHER" id="PTHR11697:SF230">
    <property type="entry name" value="ZINC FINGER, MYM DOMAIN CONTAINING 1"/>
    <property type="match status" value="1"/>
</dbReference>
<keyword evidence="4" id="KW-1185">Reference proteome</keyword>
<dbReference type="SUPFAM" id="SSF53098">
    <property type="entry name" value="Ribonuclease H-like"/>
    <property type="match status" value="1"/>
</dbReference>
<dbReference type="EMBL" id="CM000884">
    <property type="protein sequence ID" value="KQJ84093.1"/>
    <property type="molecule type" value="Genomic_DNA"/>
</dbReference>
<evidence type="ECO:0000313" key="2">
    <source>
        <dbReference type="EMBL" id="KQJ84093.1"/>
    </source>
</evidence>
<feature type="non-terminal residue" evidence="2">
    <location>
        <position position="1"/>
    </location>
</feature>
<name>A0A0Q3KV69_BRADI</name>
<dbReference type="OrthoDB" id="688334at2759"/>
<sequence length="759" mass="86625">LGPGDIESDPGLRKPIVQLDPDIRDLARREYVSRGPCQPTNHTYERKWVGSGYRSFHDYWYDDHRSWLEYSVAKEVAFCFFCFLFKQPRAENYGIEAFTKNGFKTWEDGPSVLARHVGKHDSAHNKARLHYLAFKNQRQNIPHVIVRGTNSDQEKYKARLLIMLGVVKFLLLQGLAFRGHDESSTSKNKGNFKELLEWYTKKDPTAEKLIGEAGENHKLTSHGIQLDLCKACAKETTKAIIQDIGDSKFSLLVDESKDASIKEQMAMCLRYVNKRGEVIERFIAIEHVLDTRAASLKAALDGMFATNGLSMSNLRGQGYDGASNMRGEFRGLQRLILDENPYAHYIHCFAHQLQLVVVAVAKCCSSVRDFFEYTSMVVNIVNASCKRRDQLAQEQHDEIVRQLEEGELATGKGKNQLTNLARPGDTRWGSHHRTLCRLMLMWKPVLKVLENLFLDAENVAQKITAGGLIKHLETFEFVLILHIMIRLLGRTNDLSYCLQKKNQNIVRAVGLIKSTLDKIQEIKQDGWDELLKEVTDFCLKYNIVVPNMEDTRTSNGRSRTWGGQLLNNRFAERSIQLLRCIACLDPRNSFANYDEDKLVELANMYVADFSTYEVAFVLRNQLDSFIHEARTDSHMMNCNDLGHLAMKMVLADMHTSFPLVYRLVELALILPVATATVERAFSAMSIIKTGLRNKMGDDWMNHRMVCYIERDVFVSIEESKIIERFQGYCSRKGLLPRPKRLASSTIEDEVMGGSGQADH</sequence>
<dbReference type="InterPro" id="IPR055298">
    <property type="entry name" value="AtLOH3-like"/>
</dbReference>
<dbReference type="InterPro" id="IPR006580">
    <property type="entry name" value="Znf_TTF"/>
</dbReference>
<dbReference type="InterPro" id="IPR025398">
    <property type="entry name" value="DUF4371"/>
</dbReference>
<evidence type="ECO:0000313" key="3">
    <source>
        <dbReference type="EnsemblPlants" id="KQJ84093"/>
    </source>
</evidence>